<name>A0A8C0G3N2_CHEAB</name>
<organism evidence="1 2">
    <name type="scientific">Chelonoidis abingdonii</name>
    <name type="common">Abingdon island giant tortoise</name>
    <name type="synonym">Testudo abingdonii</name>
    <dbReference type="NCBI Taxonomy" id="106734"/>
    <lineage>
        <taxon>Eukaryota</taxon>
        <taxon>Metazoa</taxon>
        <taxon>Chordata</taxon>
        <taxon>Craniata</taxon>
        <taxon>Vertebrata</taxon>
        <taxon>Euteleostomi</taxon>
        <taxon>Archelosauria</taxon>
        <taxon>Testudinata</taxon>
        <taxon>Testudines</taxon>
        <taxon>Cryptodira</taxon>
        <taxon>Durocryptodira</taxon>
        <taxon>Testudinoidea</taxon>
        <taxon>Testudinidae</taxon>
        <taxon>Chelonoidis</taxon>
    </lineage>
</organism>
<keyword evidence="2" id="KW-1185">Reference proteome</keyword>
<proteinExistence type="predicted"/>
<dbReference type="AlphaFoldDB" id="A0A8C0G3N2"/>
<evidence type="ECO:0000313" key="2">
    <source>
        <dbReference type="Proteomes" id="UP000694404"/>
    </source>
</evidence>
<dbReference type="Ensembl" id="ENSCABT00000001435.1">
    <property type="protein sequence ID" value="ENSCABP00000001329.1"/>
    <property type="gene ID" value="ENSCABG00000001098.1"/>
</dbReference>
<evidence type="ECO:0000313" key="1">
    <source>
        <dbReference type="Ensembl" id="ENSCABP00000001329.1"/>
    </source>
</evidence>
<dbReference type="Proteomes" id="UP000694404">
    <property type="component" value="Unplaced"/>
</dbReference>
<protein>
    <submittedName>
        <fullName evidence="1">Uncharacterized protein</fullName>
    </submittedName>
</protein>
<sequence length="116" mass="13198">MEFLNQLKSQKKIRFEPLSSSNPPASTSQLAEITGMHYHTQLQSAPEANLTYSNYIENVQFFCTWGKQTCGSSFQDYTFALLKYGSGQFTVPLFTLWTEWSVSLHWSWTPCSGGHS</sequence>
<reference evidence="1" key="1">
    <citation type="submission" date="2025-08" db="UniProtKB">
        <authorList>
            <consortium name="Ensembl"/>
        </authorList>
    </citation>
    <scope>IDENTIFICATION</scope>
</reference>
<reference evidence="1" key="2">
    <citation type="submission" date="2025-09" db="UniProtKB">
        <authorList>
            <consortium name="Ensembl"/>
        </authorList>
    </citation>
    <scope>IDENTIFICATION</scope>
</reference>
<accession>A0A8C0G3N2</accession>